<feature type="domain" description="AMP-dependent synthetase/ligase" evidence="1">
    <location>
        <begin position="11"/>
        <end position="292"/>
    </location>
</feature>
<organism evidence="2 3">
    <name type="scientific">Streptomyces varsoviensis</name>
    <dbReference type="NCBI Taxonomy" id="67373"/>
    <lineage>
        <taxon>Bacteria</taxon>
        <taxon>Bacillati</taxon>
        <taxon>Actinomycetota</taxon>
        <taxon>Actinomycetes</taxon>
        <taxon>Kitasatosporales</taxon>
        <taxon>Streptomycetaceae</taxon>
        <taxon>Streptomyces</taxon>
    </lineage>
</organism>
<evidence type="ECO:0000313" key="3">
    <source>
        <dbReference type="Proteomes" id="UP000037020"/>
    </source>
</evidence>
<gene>
    <name evidence="2" type="ORF">ADK38_46215</name>
</gene>
<protein>
    <recommendedName>
        <fullName evidence="1">AMP-dependent synthetase/ligase domain-containing protein</fullName>
    </recommendedName>
</protein>
<dbReference type="Gene3D" id="3.40.50.12780">
    <property type="entry name" value="N-terminal domain of ligase-like"/>
    <property type="match status" value="1"/>
</dbReference>
<evidence type="ECO:0000313" key="2">
    <source>
        <dbReference type="EMBL" id="KOG44783.1"/>
    </source>
</evidence>
<dbReference type="PANTHER" id="PTHR43767">
    <property type="entry name" value="LONG-CHAIN-FATTY-ACID--COA LIGASE"/>
    <property type="match status" value="1"/>
</dbReference>
<evidence type="ECO:0000259" key="1">
    <source>
        <dbReference type="Pfam" id="PF00501"/>
    </source>
</evidence>
<dbReference type="InterPro" id="IPR042099">
    <property type="entry name" value="ANL_N_sf"/>
</dbReference>
<reference evidence="2 3" key="1">
    <citation type="submission" date="2015-07" db="EMBL/GenBank/DDBJ databases">
        <authorList>
            <person name="Ju K.-S."/>
            <person name="Doroghazi J.R."/>
            <person name="Metcalf W.W."/>
        </authorList>
    </citation>
    <scope>NUCLEOTIDE SEQUENCE [LARGE SCALE GENOMIC DNA]</scope>
    <source>
        <strain evidence="2 3">NRRL B-3589</strain>
    </source>
</reference>
<dbReference type="EMBL" id="LGUT01004581">
    <property type="protein sequence ID" value="KOG44783.1"/>
    <property type="molecule type" value="Genomic_DNA"/>
</dbReference>
<dbReference type="Proteomes" id="UP000037020">
    <property type="component" value="Unassembled WGS sequence"/>
</dbReference>
<name>A0ABR5IRF4_9ACTN</name>
<comment type="caution">
    <text evidence="2">The sequence shown here is derived from an EMBL/GenBank/DDBJ whole genome shotgun (WGS) entry which is preliminary data.</text>
</comment>
<keyword evidence="3" id="KW-1185">Reference proteome</keyword>
<accession>A0ABR5IRF4</accession>
<dbReference type="PANTHER" id="PTHR43767:SF1">
    <property type="entry name" value="NONRIBOSOMAL PEPTIDE SYNTHASE PES1 (EUROFUNG)-RELATED"/>
    <property type="match status" value="1"/>
</dbReference>
<dbReference type="InterPro" id="IPR000873">
    <property type="entry name" value="AMP-dep_synth/lig_dom"/>
</dbReference>
<dbReference type="SUPFAM" id="SSF56801">
    <property type="entry name" value="Acetyl-CoA synthetase-like"/>
    <property type="match status" value="1"/>
</dbReference>
<proteinExistence type="predicted"/>
<dbReference type="Pfam" id="PF00501">
    <property type="entry name" value="AMP-binding"/>
    <property type="match status" value="1"/>
</dbReference>
<dbReference type="InterPro" id="IPR050237">
    <property type="entry name" value="ATP-dep_AMP-bd_enzyme"/>
</dbReference>
<sequence length="309" mass="32633">MQQQYMWNPWRTAERYPDRTAVVADEEALTFGELTGAADRLGRGLALSGLHSGAMVSTDIPPGPRFFALALAALKYGYGLFPCDTSDLTPDQEDKLLTDMEVAVHVSASRAEHRDPALCCPVTTDGELSELGARVPLTAPVPAVGAGYLAFSTSGTTGVPQGVPRARPRRPYRGVAVAPRYEAGTDRGPHLMASPTYHLGTLGPALYALQAGSAVVVQRAWSPAGFAGLIDRHAADSAMLSPDLLLAVVEAGHAPAHRLRALFHGGSACPPAVKRAAIALLGPVLHEYYGTSRSTLTEITTPEWLAHPG</sequence>
<feature type="non-terminal residue" evidence="2">
    <location>
        <position position="309"/>
    </location>
</feature>